<dbReference type="InterPro" id="IPR059226">
    <property type="entry name" value="Choice_anch_Q_dom"/>
</dbReference>
<dbReference type="InterPro" id="IPR012334">
    <property type="entry name" value="Pectin_lyas_fold"/>
</dbReference>
<feature type="domain" description="Right handed beta helix" evidence="2">
    <location>
        <begin position="125"/>
        <end position="282"/>
    </location>
</feature>
<evidence type="ECO:0000313" key="4">
    <source>
        <dbReference type="Proteomes" id="UP001595533"/>
    </source>
</evidence>
<dbReference type="InterPro" id="IPR006626">
    <property type="entry name" value="PbH1"/>
</dbReference>
<dbReference type="InterPro" id="IPR011050">
    <property type="entry name" value="Pectin_lyase_fold/virulence"/>
</dbReference>
<proteinExistence type="predicted"/>
<evidence type="ECO:0000259" key="2">
    <source>
        <dbReference type="Pfam" id="PF13229"/>
    </source>
</evidence>
<reference evidence="4" key="1">
    <citation type="journal article" date="2019" name="Int. J. Syst. Evol. Microbiol.">
        <title>The Global Catalogue of Microorganisms (GCM) 10K type strain sequencing project: providing services to taxonomists for standard genome sequencing and annotation.</title>
        <authorList>
            <consortium name="The Broad Institute Genomics Platform"/>
            <consortium name="The Broad Institute Genome Sequencing Center for Infectious Disease"/>
            <person name="Wu L."/>
            <person name="Ma J."/>
        </authorList>
    </citation>
    <scope>NUCLEOTIDE SEQUENCE [LARGE SCALE GENOMIC DNA]</scope>
    <source>
        <strain evidence="4">KCTC 42953</strain>
    </source>
</reference>
<gene>
    <name evidence="3" type="ORF">ACFODZ_12540</name>
</gene>
<dbReference type="EMBL" id="JBHRTS010000006">
    <property type="protein sequence ID" value="MFC3195072.1"/>
    <property type="molecule type" value="Genomic_DNA"/>
</dbReference>
<accession>A0ABV7JI75</accession>
<sequence>MKSLLMMFLLFTTQLAMGLTFVVNDNSDDLGDPAPADGVCEMTLGSGNCTLRAAIDSANETPGGPHVVEVPYVPGQSYPVWDANGIDAYVEMTIRGTGSAKAVVESGLFADGGMIRIGESLTVENLEFRPNTTSGNYTSALYVNSPNQVTIKDVLIKPGPDGNNIGMYVFGGVVTCNRCEIKDGQSLGIRIANNGQLNLLNSRISNNNNPSSNQGGAVFLDSGDLLIRDSLIDNNTATGFAPAFGQGGAVYTSENTFLHIVNSTLSGNKAFNDGGGIFAQSAVRLENATITANTADFNDDGVGQGGGLYINDLTVVTAKNSIIHGNYLPCPAGVPLCFPAGRNCDDTQSGTIGIESLGWVMVGDDGNCPLTNLTGEANYTSSVLPQLGPLTLLGGLHPVHPINDVGAEADGGDPNGCTFQLDTGSALVDFPLLTDQRGMQRPLESDPDFNLNTCDIGAYEASCFGDDPDGDYVGSSCDVCPLDFDPLQEDSNADGIGDACSGDLIFYSGFN</sequence>
<dbReference type="NCBIfam" id="NF041518">
    <property type="entry name" value="choice_anch_Q"/>
    <property type="match status" value="1"/>
</dbReference>
<keyword evidence="1" id="KW-0732">Signal</keyword>
<feature type="signal peptide" evidence="1">
    <location>
        <begin position="1"/>
        <end position="18"/>
    </location>
</feature>
<dbReference type="SMART" id="SM00710">
    <property type="entry name" value="PbH1"/>
    <property type="match status" value="4"/>
</dbReference>
<dbReference type="InterPro" id="IPR039448">
    <property type="entry name" value="Beta_helix"/>
</dbReference>
<dbReference type="Pfam" id="PF13229">
    <property type="entry name" value="Beta_helix"/>
    <property type="match status" value="1"/>
</dbReference>
<protein>
    <submittedName>
        <fullName evidence="3">Right-handed parallel beta-helix repeat-containing protein</fullName>
    </submittedName>
</protein>
<comment type="caution">
    <text evidence="3">The sequence shown here is derived from an EMBL/GenBank/DDBJ whole genome shotgun (WGS) entry which is preliminary data.</text>
</comment>
<organism evidence="3 4">
    <name type="scientific">Marinicella sediminis</name>
    <dbReference type="NCBI Taxonomy" id="1792834"/>
    <lineage>
        <taxon>Bacteria</taxon>
        <taxon>Pseudomonadati</taxon>
        <taxon>Pseudomonadota</taxon>
        <taxon>Gammaproteobacteria</taxon>
        <taxon>Lysobacterales</taxon>
        <taxon>Marinicellaceae</taxon>
        <taxon>Marinicella</taxon>
    </lineage>
</organism>
<dbReference type="Proteomes" id="UP001595533">
    <property type="component" value="Unassembled WGS sequence"/>
</dbReference>
<dbReference type="RefSeq" id="WP_077412022.1">
    <property type="nucleotide sequence ID" value="NZ_JBHRTS010000006.1"/>
</dbReference>
<evidence type="ECO:0000313" key="3">
    <source>
        <dbReference type="EMBL" id="MFC3195072.1"/>
    </source>
</evidence>
<dbReference type="InterPro" id="IPR028974">
    <property type="entry name" value="TSP_type-3_rpt"/>
</dbReference>
<evidence type="ECO:0000256" key="1">
    <source>
        <dbReference type="SAM" id="SignalP"/>
    </source>
</evidence>
<keyword evidence="4" id="KW-1185">Reference proteome</keyword>
<name>A0ABV7JI75_9GAMM</name>
<feature type="chain" id="PRO_5047459997" evidence="1">
    <location>
        <begin position="19"/>
        <end position="511"/>
    </location>
</feature>
<dbReference type="SUPFAM" id="SSF51126">
    <property type="entry name" value="Pectin lyase-like"/>
    <property type="match status" value="1"/>
</dbReference>
<dbReference type="Gene3D" id="2.160.20.10">
    <property type="entry name" value="Single-stranded right-handed beta-helix, Pectin lyase-like"/>
    <property type="match status" value="1"/>
</dbReference>
<dbReference type="Gene3D" id="4.10.1080.10">
    <property type="entry name" value="TSP type-3 repeat"/>
    <property type="match status" value="1"/>
</dbReference>